<feature type="chain" id="PRO_5019440817" evidence="2">
    <location>
        <begin position="21"/>
        <end position="115"/>
    </location>
</feature>
<protein>
    <submittedName>
        <fullName evidence="3">Uncharacterized protein</fullName>
    </submittedName>
</protein>
<name>A0A426WZ11_ENSVE</name>
<sequence length="115" mass="12058">MLKSALVLLYCRNLTNFGLAGGEEETTAGDRGENSDGLGGGSRRPTRATVVDGRGGWAALEGATIAMLDLQEGRVSKVKRGCEGCGWQRRKEEGSDSPVRVATMGEQWGPAGGCD</sequence>
<dbReference type="EMBL" id="AMZH03031762">
    <property type="protein sequence ID" value="RRT32499.1"/>
    <property type="molecule type" value="Genomic_DNA"/>
</dbReference>
<comment type="caution">
    <text evidence="3">The sequence shown here is derived from an EMBL/GenBank/DDBJ whole genome shotgun (WGS) entry which is preliminary data.</text>
</comment>
<proteinExistence type="predicted"/>
<reference evidence="3 4" key="1">
    <citation type="journal article" date="2014" name="Agronomy (Basel)">
        <title>A Draft Genome Sequence for Ensete ventricosum, the Drought-Tolerant Tree Against Hunger.</title>
        <authorList>
            <person name="Harrison J."/>
            <person name="Moore K.A."/>
            <person name="Paszkiewicz K."/>
            <person name="Jones T."/>
            <person name="Grant M."/>
            <person name="Ambacheew D."/>
            <person name="Muzemil S."/>
            <person name="Studholme D.J."/>
        </authorList>
    </citation>
    <scope>NUCLEOTIDE SEQUENCE [LARGE SCALE GENOMIC DNA]</scope>
</reference>
<feature type="region of interest" description="Disordered" evidence="1">
    <location>
        <begin position="89"/>
        <end position="115"/>
    </location>
</feature>
<dbReference type="AlphaFoldDB" id="A0A426WZ11"/>
<dbReference type="Proteomes" id="UP000287651">
    <property type="component" value="Unassembled WGS sequence"/>
</dbReference>
<accession>A0A426WZ11</accession>
<evidence type="ECO:0000313" key="4">
    <source>
        <dbReference type="Proteomes" id="UP000287651"/>
    </source>
</evidence>
<keyword evidence="2" id="KW-0732">Signal</keyword>
<evidence type="ECO:0000256" key="2">
    <source>
        <dbReference type="SAM" id="SignalP"/>
    </source>
</evidence>
<organism evidence="3 4">
    <name type="scientific">Ensete ventricosum</name>
    <name type="common">Abyssinian banana</name>
    <name type="synonym">Musa ensete</name>
    <dbReference type="NCBI Taxonomy" id="4639"/>
    <lineage>
        <taxon>Eukaryota</taxon>
        <taxon>Viridiplantae</taxon>
        <taxon>Streptophyta</taxon>
        <taxon>Embryophyta</taxon>
        <taxon>Tracheophyta</taxon>
        <taxon>Spermatophyta</taxon>
        <taxon>Magnoliopsida</taxon>
        <taxon>Liliopsida</taxon>
        <taxon>Zingiberales</taxon>
        <taxon>Musaceae</taxon>
        <taxon>Ensete</taxon>
    </lineage>
</organism>
<feature type="signal peptide" evidence="2">
    <location>
        <begin position="1"/>
        <end position="20"/>
    </location>
</feature>
<evidence type="ECO:0000256" key="1">
    <source>
        <dbReference type="SAM" id="MobiDB-lite"/>
    </source>
</evidence>
<evidence type="ECO:0000313" key="3">
    <source>
        <dbReference type="EMBL" id="RRT32499.1"/>
    </source>
</evidence>
<gene>
    <name evidence="3" type="ORF">B296_00050800</name>
</gene>
<feature type="region of interest" description="Disordered" evidence="1">
    <location>
        <begin position="20"/>
        <end position="48"/>
    </location>
</feature>